<gene>
    <name evidence="2" type="ORF">IXB28_14760</name>
</gene>
<sequence length="135" mass="14600">MNLIVSKPLEKAIALCFSLSLLAGCDADAPNHAIFRKTLNPLHQQIEIGMDKAELDTVVAAYPNLDTYEYSYDEFHSLDFDLEGETVEGLIVQLTMGGDPTNAGVQSVCFIKVLLRDNVAGDLQVTNVANVACPA</sequence>
<accession>A0ABS5Y6N2</accession>
<feature type="chain" id="PRO_5046189507" evidence="1">
    <location>
        <begin position="24"/>
        <end position="135"/>
    </location>
</feature>
<name>A0ABS5Y6N2_9CYAN</name>
<evidence type="ECO:0000313" key="3">
    <source>
        <dbReference type="Proteomes" id="UP001196661"/>
    </source>
</evidence>
<organism evidence="2 3">
    <name type="scientific">Leptothoe kymatousa TAU-MAC 1615</name>
    <dbReference type="NCBI Taxonomy" id="2364775"/>
    <lineage>
        <taxon>Bacteria</taxon>
        <taxon>Bacillati</taxon>
        <taxon>Cyanobacteriota</taxon>
        <taxon>Cyanophyceae</taxon>
        <taxon>Nodosilineales</taxon>
        <taxon>Cymatolegaceae</taxon>
        <taxon>Leptothoe</taxon>
        <taxon>Leptothoe kymatousa</taxon>
    </lineage>
</organism>
<proteinExistence type="predicted"/>
<dbReference type="RefSeq" id="WP_215619362.1">
    <property type="nucleotide sequence ID" value="NZ_JADOER010000013.1"/>
</dbReference>
<comment type="caution">
    <text evidence="2">The sequence shown here is derived from an EMBL/GenBank/DDBJ whole genome shotgun (WGS) entry which is preliminary data.</text>
</comment>
<dbReference type="PROSITE" id="PS51257">
    <property type="entry name" value="PROKAR_LIPOPROTEIN"/>
    <property type="match status" value="1"/>
</dbReference>
<keyword evidence="1" id="KW-0732">Signal</keyword>
<protein>
    <submittedName>
        <fullName evidence="2">Uncharacterized protein</fullName>
    </submittedName>
</protein>
<dbReference type="Proteomes" id="UP001196661">
    <property type="component" value="Unassembled WGS sequence"/>
</dbReference>
<feature type="signal peptide" evidence="1">
    <location>
        <begin position="1"/>
        <end position="23"/>
    </location>
</feature>
<dbReference type="EMBL" id="JADOER010000013">
    <property type="protein sequence ID" value="MBT9313472.1"/>
    <property type="molecule type" value="Genomic_DNA"/>
</dbReference>
<evidence type="ECO:0000256" key="1">
    <source>
        <dbReference type="SAM" id="SignalP"/>
    </source>
</evidence>
<reference evidence="2 3" key="1">
    <citation type="journal article" date="2021" name="Mar. Drugs">
        <title>Genome Reduction and Secondary Metabolism of the Marine Sponge-Associated Cyanobacterium Leptothoe.</title>
        <authorList>
            <person name="Konstantinou D."/>
            <person name="Popin R.V."/>
            <person name="Fewer D.P."/>
            <person name="Sivonen K."/>
            <person name="Gkelis S."/>
        </authorList>
    </citation>
    <scope>NUCLEOTIDE SEQUENCE [LARGE SCALE GENOMIC DNA]</scope>
    <source>
        <strain evidence="2 3">TAU-MAC 1615</strain>
    </source>
</reference>
<keyword evidence="3" id="KW-1185">Reference proteome</keyword>
<evidence type="ECO:0000313" key="2">
    <source>
        <dbReference type="EMBL" id="MBT9313472.1"/>
    </source>
</evidence>